<sequence>MRIALTTLAAAAVALPALAQDVAPNLLEVENEALVVEPWGITVDDLEDTDIEDASGDVIGEVDEVLMTPEGEIVAVSAEVGGFLGIGDSEVVVELGMLRPEGDRLHIDMSKEQIEALPVWDD</sequence>
<dbReference type="OrthoDB" id="6158291at2"/>
<evidence type="ECO:0000259" key="2">
    <source>
        <dbReference type="Pfam" id="PF05239"/>
    </source>
</evidence>
<organism evidence="3 4">
    <name type="scientific">Hasllibacter halocynthiae</name>
    <dbReference type="NCBI Taxonomy" id="595589"/>
    <lineage>
        <taxon>Bacteria</taxon>
        <taxon>Pseudomonadati</taxon>
        <taxon>Pseudomonadota</taxon>
        <taxon>Alphaproteobacteria</taxon>
        <taxon>Rhodobacterales</taxon>
        <taxon>Roseobacteraceae</taxon>
        <taxon>Hasllibacter</taxon>
    </lineage>
</organism>
<proteinExistence type="predicted"/>
<gene>
    <name evidence="3" type="ORF">BCF33_1389</name>
</gene>
<dbReference type="EMBL" id="PVTT01000001">
    <property type="protein sequence ID" value="PRY95761.1"/>
    <property type="molecule type" value="Genomic_DNA"/>
</dbReference>
<evidence type="ECO:0000313" key="3">
    <source>
        <dbReference type="EMBL" id="PRY95761.1"/>
    </source>
</evidence>
<evidence type="ECO:0000256" key="1">
    <source>
        <dbReference type="SAM" id="SignalP"/>
    </source>
</evidence>
<feature type="signal peptide" evidence="1">
    <location>
        <begin position="1"/>
        <end position="19"/>
    </location>
</feature>
<comment type="caution">
    <text evidence="3">The sequence shown here is derived from an EMBL/GenBank/DDBJ whole genome shotgun (WGS) entry which is preliminary data.</text>
</comment>
<protein>
    <submittedName>
        <fullName evidence="3">PRC-barrel domain protein</fullName>
    </submittedName>
</protein>
<accession>A0A2T0X9Y4</accession>
<reference evidence="3 4" key="1">
    <citation type="submission" date="2018-03" db="EMBL/GenBank/DDBJ databases">
        <title>Genomic Encyclopedia of Archaeal and Bacterial Type Strains, Phase II (KMG-II): from individual species to whole genera.</title>
        <authorList>
            <person name="Goeker M."/>
        </authorList>
    </citation>
    <scope>NUCLEOTIDE SEQUENCE [LARGE SCALE GENOMIC DNA]</scope>
    <source>
        <strain evidence="3 4">DSM 29318</strain>
    </source>
</reference>
<dbReference type="Gene3D" id="2.30.30.240">
    <property type="entry name" value="PRC-barrel domain"/>
    <property type="match status" value="1"/>
</dbReference>
<dbReference type="InterPro" id="IPR027275">
    <property type="entry name" value="PRC-brl_dom"/>
</dbReference>
<keyword evidence="4" id="KW-1185">Reference proteome</keyword>
<name>A0A2T0X9Y4_9RHOB</name>
<feature type="chain" id="PRO_5015516846" evidence="1">
    <location>
        <begin position="20"/>
        <end position="122"/>
    </location>
</feature>
<dbReference type="SUPFAM" id="SSF50346">
    <property type="entry name" value="PRC-barrel domain"/>
    <property type="match status" value="1"/>
</dbReference>
<dbReference type="Pfam" id="PF05239">
    <property type="entry name" value="PRC"/>
    <property type="match status" value="1"/>
</dbReference>
<dbReference type="AlphaFoldDB" id="A0A2T0X9Y4"/>
<keyword evidence="1" id="KW-0732">Signal</keyword>
<evidence type="ECO:0000313" key="4">
    <source>
        <dbReference type="Proteomes" id="UP000238801"/>
    </source>
</evidence>
<dbReference type="InterPro" id="IPR011033">
    <property type="entry name" value="PRC_barrel-like_sf"/>
</dbReference>
<dbReference type="Proteomes" id="UP000238801">
    <property type="component" value="Unassembled WGS sequence"/>
</dbReference>
<feature type="domain" description="PRC-barrel" evidence="2">
    <location>
        <begin position="42"/>
        <end position="113"/>
    </location>
</feature>
<dbReference type="RefSeq" id="WP_158259369.1">
    <property type="nucleotide sequence ID" value="NZ_PVTT01000001.1"/>
</dbReference>